<dbReference type="PROSITE" id="PS51721">
    <property type="entry name" value="G_CP"/>
    <property type="match status" value="1"/>
</dbReference>
<dbReference type="CDD" id="cd01856">
    <property type="entry name" value="YlqF"/>
    <property type="match status" value="1"/>
</dbReference>
<dbReference type="InterPro" id="IPR023179">
    <property type="entry name" value="GTP-bd_ortho_bundle_sf"/>
</dbReference>
<dbReference type="Gene3D" id="1.10.1580.10">
    <property type="match status" value="1"/>
</dbReference>
<evidence type="ECO:0000259" key="5">
    <source>
        <dbReference type="PROSITE" id="PS51721"/>
    </source>
</evidence>
<evidence type="ECO:0000256" key="3">
    <source>
        <dbReference type="PIRNR" id="PIRNR006230"/>
    </source>
</evidence>
<dbReference type="Gene3D" id="3.40.50.300">
    <property type="entry name" value="P-loop containing nucleotide triphosphate hydrolases"/>
    <property type="match status" value="1"/>
</dbReference>
<feature type="domain" description="CP-type G" evidence="5">
    <location>
        <begin position="19"/>
        <end position="183"/>
    </location>
</feature>
<keyword evidence="2 3" id="KW-0342">GTP-binding</keyword>
<dbReference type="EMBL" id="CP012622">
    <property type="protein sequence ID" value="ALD66185.1"/>
    <property type="molecule type" value="Genomic_DNA"/>
</dbReference>
<dbReference type="InterPro" id="IPR027417">
    <property type="entry name" value="P-loop_NTPase"/>
</dbReference>
<keyword evidence="1 3" id="KW-0547">Nucleotide-binding</keyword>
<organism evidence="6 7">
    <name type="scientific">Spiroplasma cantharicola</name>
    <dbReference type="NCBI Taxonomy" id="362837"/>
    <lineage>
        <taxon>Bacteria</taxon>
        <taxon>Bacillati</taxon>
        <taxon>Mycoplasmatota</taxon>
        <taxon>Mollicutes</taxon>
        <taxon>Entomoplasmatales</taxon>
        <taxon>Spiroplasmataceae</taxon>
        <taxon>Spiroplasma</taxon>
    </lineage>
</organism>
<dbReference type="PIRSF" id="PIRSF006230">
    <property type="entry name" value="MG442"/>
    <property type="match status" value="1"/>
</dbReference>
<dbReference type="SUPFAM" id="SSF52540">
    <property type="entry name" value="P-loop containing nucleoside triphosphate hydrolases"/>
    <property type="match status" value="2"/>
</dbReference>
<dbReference type="OrthoDB" id="9779790at2"/>
<dbReference type="KEGG" id="scj:SCANT_v1c02750"/>
<dbReference type="InterPro" id="IPR019991">
    <property type="entry name" value="GTP-bd_ribosome_bgen"/>
</dbReference>
<dbReference type="GO" id="GO:0006412">
    <property type="term" value="P:translation"/>
    <property type="evidence" value="ECO:0007669"/>
    <property type="project" value="TreeGrafter"/>
</dbReference>
<dbReference type="PANTHER" id="PTHR45782:SF4">
    <property type="entry name" value="MITOCHONDRIAL RIBOSOME-ASSOCIATED GTPASE 1"/>
    <property type="match status" value="1"/>
</dbReference>
<keyword evidence="7" id="KW-1185">Reference proteome</keyword>
<comment type="function">
    <text evidence="3">Required for a late step of 50S ribosomal subunit assembly. Has GTPase activity.</text>
</comment>
<dbReference type="STRING" id="362837.SCANT_v1c02750"/>
<dbReference type="AlphaFoldDB" id="A0A0M4JRW7"/>
<protein>
    <recommendedName>
        <fullName evidence="3">Ribosome biogenesis GTPase A</fullName>
    </recommendedName>
</protein>
<keyword evidence="3" id="KW-0963">Cytoplasm</keyword>
<dbReference type="Proteomes" id="UP000063919">
    <property type="component" value="Chromosome"/>
</dbReference>
<comment type="subcellular location">
    <subcellularLocation>
        <location evidence="3">Cytoplasm</location>
    </subcellularLocation>
</comment>
<evidence type="ECO:0000256" key="1">
    <source>
        <dbReference type="ARBA" id="ARBA00022741"/>
    </source>
</evidence>
<dbReference type="NCBIfam" id="TIGR03596">
    <property type="entry name" value="GTPase_YlqF"/>
    <property type="match status" value="1"/>
</dbReference>
<dbReference type="GO" id="GO:0003924">
    <property type="term" value="F:GTPase activity"/>
    <property type="evidence" value="ECO:0007669"/>
    <property type="project" value="TreeGrafter"/>
</dbReference>
<evidence type="ECO:0000313" key="7">
    <source>
        <dbReference type="Proteomes" id="UP000063919"/>
    </source>
</evidence>
<dbReference type="PATRIC" id="fig|362837.3.peg.276"/>
<feature type="binding site" evidence="4">
    <location>
        <position position="179"/>
    </location>
    <ligand>
        <name>GTP</name>
        <dbReference type="ChEBI" id="CHEBI:37565"/>
    </ligand>
</feature>
<evidence type="ECO:0000256" key="2">
    <source>
        <dbReference type="ARBA" id="ARBA00023134"/>
    </source>
</evidence>
<comment type="similarity">
    <text evidence="3">Belongs to the TRAFAC class YlqF/YawG GTPase family. MTG1 subfamily.</text>
</comment>
<gene>
    <name evidence="6" type="primary">rbgA</name>
    <name evidence="6" type="ORF">SCANT_v1c02750</name>
</gene>
<feature type="binding site" evidence="4">
    <location>
        <begin position="135"/>
        <end position="140"/>
    </location>
    <ligand>
        <name>GTP</name>
        <dbReference type="ChEBI" id="CHEBI:37565"/>
    </ligand>
</feature>
<dbReference type="GO" id="GO:0005737">
    <property type="term" value="C:cytoplasm"/>
    <property type="evidence" value="ECO:0007669"/>
    <property type="project" value="UniProtKB-SubCell"/>
</dbReference>
<dbReference type="InterPro" id="IPR016478">
    <property type="entry name" value="GTPase_MTG1"/>
</dbReference>
<sequence>MNDEKSSFNWFPGHMNKSIKEIEQKISIVDLVMEIVDARAPFSTQNPLLRKILNTRPRLIILTKFDLSDKDITNQWTEYFKSIGNTTYIVKDKQADIYSDILKLINEMTKESQLKQKKRGIEKPQLNVLVVGIPNVGKSTVISKLSKGKTLKIGNKPGVTRGMQRIVMTNSITLIDTPGILPAKFENETVACNCAATNSIRLDVIPKERMATKLMRYIYNSYPSLIENTYKINKHVLRPIDYDDTFTIFEEIAKRNKFTILDEIADVERAIELFIQDIIKNNLGNISFEKPIEIKEISKQTIQEKDLESAIVSDLTVEW</sequence>
<dbReference type="InterPro" id="IPR030378">
    <property type="entry name" value="G_CP_dom"/>
</dbReference>
<dbReference type="Pfam" id="PF01926">
    <property type="entry name" value="MMR_HSR1"/>
    <property type="match status" value="1"/>
</dbReference>
<dbReference type="GO" id="GO:0005525">
    <property type="term" value="F:GTP binding"/>
    <property type="evidence" value="ECO:0007669"/>
    <property type="project" value="UniProtKB-KW"/>
</dbReference>
<name>A0A0M4JRW7_9MOLU</name>
<proteinExistence type="inferred from homology"/>
<evidence type="ECO:0000313" key="6">
    <source>
        <dbReference type="EMBL" id="ALD66185.1"/>
    </source>
</evidence>
<dbReference type="InterPro" id="IPR006073">
    <property type="entry name" value="GTP-bd"/>
</dbReference>
<dbReference type="PRINTS" id="PR00326">
    <property type="entry name" value="GTP1OBG"/>
</dbReference>
<evidence type="ECO:0000256" key="4">
    <source>
        <dbReference type="PIRSR" id="PIRSR006230-1"/>
    </source>
</evidence>
<dbReference type="RefSeq" id="WP_053945955.1">
    <property type="nucleotide sequence ID" value="NZ_CP012622.1"/>
</dbReference>
<accession>A0A0M4JRW7</accession>
<dbReference type="PANTHER" id="PTHR45782">
    <property type="entry name" value="MITOCHONDRIAL RIBOSOME-ASSOCIATED GTPASE 1"/>
    <property type="match status" value="1"/>
</dbReference>
<reference evidence="6 7" key="1">
    <citation type="journal article" date="2015" name="Genome Announc.">
        <title>Complete Genome Sequence of Spiroplasma cantharicola CC-1T (DSM 21588), a Bacterium Isolated from Soldier Beetle (Cantharis carolinus).</title>
        <authorList>
            <person name="Lo W.S."/>
            <person name="Liu P.Y."/>
            <person name="Kuo C.H."/>
        </authorList>
    </citation>
    <scope>NUCLEOTIDE SEQUENCE [LARGE SCALE GENOMIC DNA]</scope>
    <source>
        <strain evidence="6 7">CC-1</strain>
    </source>
</reference>